<dbReference type="InParanoid" id="A0A0G4F9X7"/>
<organism evidence="2 3">
    <name type="scientific">Vitrella brassicaformis (strain CCMP3155)</name>
    <dbReference type="NCBI Taxonomy" id="1169540"/>
    <lineage>
        <taxon>Eukaryota</taxon>
        <taxon>Sar</taxon>
        <taxon>Alveolata</taxon>
        <taxon>Colpodellida</taxon>
        <taxon>Vitrellaceae</taxon>
        <taxon>Vitrella</taxon>
    </lineage>
</organism>
<feature type="chain" id="PRO_5005188300" evidence="1">
    <location>
        <begin position="18"/>
        <end position="191"/>
    </location>
</feature>
<dbReference type="AlphaFoldDB" id="A0A0G4F9X7"/>
<dbReference type="EMBL" id="CDMY01000392">
    <property type="protein sequence ID" value="CEM09065.1"/>
    <property type="molecule type" value="Genomic_DNA"/>
</dbReference>
<accession>A0A0G4F9X7</accession>
<keyword evidence="1" id="KW-0732">Signal</keyword>
<keyword evidence="3" id="KW-1185">Reference proteome</keyword>
<sequence>MLLCLVSALLLAGGVIACPALRAATSDLPTAADHQNATETHNAAENTTQDGVRGSLRRLQRCCNTCGPRDDSCWLNCVPSNICTPPAPNPPPTTPTGCGPSSPCCDRKIQEVWVQACAKTCDAVRQAGGCMALAQVPDFLRPLACAKKCFEQMNTMPDCMCSGLPNGALPCPPLKSEWDDRCCALSGGCSR</sequence>
<dbReference type="VEuPathDB" id="CryptoDB:Vbra_14759"/>
<evidence type="ECO:0000313" key="3">
    <source>
        <dbReference type="Proteomes" id="UP000041254"/>
    </source>
</evidence>
<feature type="signal peptide" evidence="1">
    <location>
        <begin position="1"/>
        <end position="17"/>
    </location>
</feature>
<name>A0A0G4F9X7_VITBC</name>
<evidence type="ECO:0000256" key="1">
    <source>
        <dbReference type="SAM" id="SignalP"/>
    </source>
</evidence>
<proteinExistence type="predicted"/>
<dbReference type="Proteomes" id="UP000041254">
    <property type="component" value="Unassembled WGS sequence"/>
</dbReference>
<protein>
    <submittedName>
        <fullName evidence="2">Uncharacterized protein</fullName>
    </submittedName>
</protein>
<reference evidence="2 3" key="1">
    <citation type="submission" date="2014-11" db="EMBL/GenBank/DDBJ databases">
        <authorList>
            <person name="Zhu J."/>
            <person name="Qi W."/>
            <person name="Song R."/>
        </authorList>
    </citation>
    <scope>NUCLEOTIDE SEQUENCE [LARGE SCALE GENOMIC DNA]</scope>
</reference>
<gene>
    <name evidence="2" type="ORF">Vbra_14759</name>
</gene>
<evidence type="ECO:0000313" key="2">
    <source>
        <dbReference type="EMBL" id="CEM09065.1"/>
    </source>
</evidence>